<accession>A0A0G1KKW3</accession>
<dbReference type="GO" id="GO:0005975">
    <property type="term" value="P:carbohydrate metabolic process"/>
    <property type="evidence" value="ECO:0007669"/>
    <property type="project" value="InterPro"/>
</dbReference>
<dbReference type="SUPFAM" id="SSF51445">
    <property type="entry name" value="(Trans)glycosidases"/>
    <property type="match status" value="1"/>
</dbReference>
<dbReference type="InterPro" id="IPR017853">
    <property type="entry name" value="GH"/>
</dbReference>
<keyword evidence="2" id="KW-0326">Glycosidase</keyword>
<dbReference type="GO" id="GO:0004565">
    <property type="term" value="F:beta-galactosidase activity"/>
    <property type="evidence" value="ECO:0007669"/>
    <property type="project" value="InterPro"/>
</dbReference>
<dbReference type="GO" id="GO:0009341">
    <property type="term" value="C:beta-galactosidase complex"/>
    <property type="evidence" value="ECO:0007669"/>
    <property type="project" value="InterPro"/>
</dbReference>
<evidence type="ECO:0000256" key="1">
    <source>
        <dbReference type="ARBA" id="ARBA00022801"/>
    </source>
</evidence>
<dbReference type="Pfam" id="PF02449">
    <property type="entry name" value="Glyco_hydro_42"/>
    <property type="match status" value="1"/>
</dbReference>
<evidence type="ECO:0000256" key="2">
    <source>
        <dbReference type="ARBA" id="ARBA00023295"/>
    </source>
</evidence>
<comment type="caution">
    <text evidence="4">The sequence shown here is derived from an EMBL/GenBank/DDBJ whole genome shotgun (WGS) entry which is preliminary data.</text>
</comment>
<dbReference type="Gene3D" id="3.20.20.80">
    <property type="entry name" value="Glycosidases"/>
    <property type="match status" value="1"/>
</dbReference>
<protein>
    <recommendedName>
        <fullName evidence="3">Glycoside hydrolase family 42 N-terminal domain-containing protein</fullName>
    </recommendedName>
</protein>
<sequence length="324" mass="37244">MALIVALLTLSVPGKQNLEYGATFSQKFSEELNGGSDAKVGAGWKQNYLAILDDLKIKDLRLVAYWDLIEPAEGQFDFKDLDWQINEAEKRGAKIILAMGLKVPRWPECHIPDWAKGRDASARAGRLIKYEEILINRYKDNKAVWAWQVENEPYFPFGDCKIVPPAILNAEIKQVKALDSRPIVLTDAGELGFAWPYLAAKSDIFGTTLYRYINNRFLGDIRYSLIPAYYFRIKALWAGKILGKQILISELQAEPWVSESLARVPLEKQEKTMNPEIFKEIINYAERSGFPKAYLWGAEWWYWMKEKQGRPEMWEAARNAISNL</sequence>
<evidence type="ECO:0000259" key="3">
    <source>
        <dbReference type="Pfam" id="PF02449"/>
    </source>
</evidence>
<dbReference type="InterPro" id="IPR013529">
    <property type="entry name" value="Glyco_hydro_42_N"/>
</dbReference>
<gene>
    <name evidence="4" type="ORF">UW81_C0003G0037</name>
</gene>
<dbReference type="AlphaFoldDB" id="A0A0G1KKW3"/>
<evidence type="ECO:0000313" key="5">
    <source>
        <dbReference type="Proteomes" id="UP000033915"/>
    </source>
</evidence>
<proteinExistence type="predicted"/>
<evidence type="ECO:0000313" key="4">
    <source>
        <dbReference type="EMBL" id="KKT84371.1"/>
    </source>
</evidence>
<dbReference type="Proteomes" id="UP000033915">
    <property type="component" value="Unassembled WGS sequence"/>
</dbReference>
<dbReference type="EMBL" id="LCJT01000003">
    <property type="protein sequence ID" value="KKT84371.1"/>
    <property type="molecule type" value="Genomic_DNA"/>
</dbReference>
<keyword evidence="1" id="KW-0378">Hydrolase</keyword>
<organism evidence="4 5">
    <name type="scientific">Candidatus Giovannonibacteria bacterium GW2011_GWC2_44_9</name>
    <dbReference type="NCBI Taxonomy" id="1618658"/>
    <lineage>
        <taxon>Bacteria</taxon>
        <taxon>Candidatus Giovannoniibacteriota</taxon>
    </lineage>
</organism>
<reference evidence="4 5" key="1">
    <citation type="journal article" date="2015" name="Nature">
        <title>rRNA introns, odd ribosomes, and small enigmatic genomes across a large radiation of phyla.</title>
        <authorList>
            <person name="Brown C.T."/>
            <person name="Hug L.A."/>
            <person name="Thomas B.C."/>
            <person name="Sharon I."/>
            <person name="Castelle C.J."/>
            <person name="Singh A."/>
            <person name="Wilkins M.J."/>
            <person name="Williams K.H."/>
            <person name="Banfield J.F."/>
        </authorList>
    </citation>
    <scope>NUCLEOTIDE SEQUENCE [LARGE SCALE GENOMIC DNA]</scope>
</reference>
<name>A0A0G1KKW3_9BACT</name>
<feature type="domain" description="Glycoside hydrolase family 42 N-terminal" evidence="3">
    <location>
        <begin position="65"/>
        <end position="153"/>
    </location>
</feature>